<dbReference type="InterPro" id="IPR035969">
    <property type="entry name" value="Rab-GAP_TBC_sf"/>
</dbReference>
<sequence length="369" mass="41384">MTGTSCKEGDVALQTRQFDSASKHDKISSACREGNVDALVSFAGSEGGLLDDHLRATAWPLLLGCTIDDGRSLDKVEWRSLPQHQDEEQVQKDVDRAFVYYPVNETEHALAHRKTALLDLIVHVLRVNPMLHYFQGFHDIAQVLLLVLGKDAAFPAVSRLSLLRIRDYMLISLGPAEKHLQLIPAILQCADAQLANHLGSTPPYFALSAVLTLYAHDIQEYADIARLYDFILAHEPVMTIYLFAALITSRREELLEIPAEDHDMLLFTLSKLPQPLDLQALIDSCLQIYRSCPPERLPGRAWSDISSDSVLKTSAEKLRTQSLEEARRSFARQSQQLTRQQLATKLRSKPMVKDCGVTDVCEEDVKTLI</sequence>
<evidence type="ECO:0000256" key="1">
    <source>
        <dbReference type="ARBA" id="ARBA00022468"/>
    </source>
</evidence>
<organism evidence="3 4">
    <name type="scientific">Lithohypha guttulata</name>
    <dbReference type="NCBI Taxonomy" id="1690604"/>
    <lineage>
        <taxon>Eukaryota</taxon>
        <taxon>Fungi</taxon>
        <taxon>Dikarya</taxon>
        <taxon>Ascomycota</taxon>
        <taxon>Pezizomycotina</taxon>
        <taxon>Eurotiomycetes</taxon>
        <taxon>Chaetothyriomycetidae</taxon>
        <taxon>Chaetothyriales</taxon>
        <taxon>Trichomeriaceae</taxon>
        <taxon>Lithohypha</taxon>
    </lineage>
</organism>
<gene>
    <name evidence="3" type="primary">GYP8</name>
    <name evidence="3" type="ORF">LTR05_003644</name>
</gene>
<dbReference type="GO" id="GO:0005096">
    <property type="term" value="F:GTPase activator activity"/>
    <property type="evidence" value="ECO:0007669"/>
    <property type="project" value="UniProtKB-KW"/>
</dbReference>
<dbReference type="PANTHER" id="PTHR20913">
    <property type="entry name" value="TBC1 DOMAIN FAMILY MEMBER 20/GTPASE"/>
    <property type="match status" value="1"/>
</dbReference>
<dbReference type="SMART" id="SM00164">
    <property type="entry name" value="TBC"/>
    <property type="match status" value="1"/>
</dbReference>
<dbReference type="GO" id="GO:0005789">
    <property type="term" value="C:endoplasmic reticulum membrane"/>
    <property type="evidence" value="ECO:0007669"/>
    <property type="project" value="TreeGrafter"/>
</dbReference>
<dbReference type="Proteomes" id="UP001309876">
    <property type="component" value="Unassembled WGS sequence"/>
</dbReference>
<evidence type="ECO:0000313" key="4">
    <source>
        <dbReference type="Proteomes" id="UP001309876"/>
    </source>
</evidence>
<evidence type="ECO:0000313" key="3">
    <source>
        <dbReference type="EMBL" id="KAK5086476.1"/>
    </source>
</evidence>
<dbReference type="GO" id="GO:0006888">
    <property type="term" value="P:endoplasmic reticulum to Golgi vesicle-mediated transport"/>
    <property type="evidence" value="ECO:0007669"/>
    <property type="project" value="TreeGrafter"/>
</dbReference>
<name>A0AAN7YGX5_9EURO</name>
<dbReference type="Gene3D" id="1.10.8.1310">
    <property type="match status" value="1"/>
</dbReference>
<dbReference type="Gene3D" id="1.10.472.80">
    <property type="entry name" value="Ypt/Rab-GAP domain of gyp1p, domain 3"/>
    <property type="match status" value="1"/>
</dbReference>
<dbReference type="PROSITE" id="PS50086">
    <property type="entry name" value="TBC_RABGAP"/>
    <property type="match status" value="1"/>
</dbReference>
<dbReference type="AlphaFoldDB" id="A0AAN7YGX5"/>
<dbReference type="SUPFAM" id="SSF47923">
    <property type="entry name" value="Ypt/Rab-GAP domain of gyp1p"/>
    <property type="match status" value="2"/>
</dbReference>
<evidence type="ECO:0000259" key="2">
    <source>
        <dbReference type="PROSITE" id="PS50086"/>
    </source>
</evidence>
<feature type="domain" description="Rab-GAP TBC" evidence="2">
    <location>
        <begin position="49"/>
        <end position="235"/>
    </location>
</feature>
<dbReference type="FunFam" id="1.10.472.80:FF:000060">
    <property type="entry name" value="TBC domain protein, putative"/>
    <property type="match status" value="1"/>
</dbReference>
<keyword evidence="4" id="KW-1185">Reference proteome</keyword>
<keyword evidence="1" id="KW-0343">GTPase activation</keyword>
<accession>A0AAN7YGX5</accession>
<proteinExistence type="predicted"/>
<reference evidence="3 4" key="1">
    <citation type="submission" date="2023-08" db="EMBL/GenBank/DDBJ databases">
        <title>Black Yeasts Isolated from many extreme environments.</title>
        <authorList>
            <person name="Coleine C."/>
            <person name="Stajich J.E."/>
            <person name="Selbmann L."/>
        </authorList>
    </citation>
    <scope>NUCLEOTIDE SEQUENCE [LARGE SCALE GENOMIC DNA]</scope>
    <source>
        <strain evidence="3 4">CCFEE 5910</strain>
    </source>
</reference>
<dbReference type="Pfam" id="PF00566">
    <property type="entry name" value="RabGAP-TBC"/>
    <property type="match status" value="1"/>
</dbReference>
<comment type="caution">
    <text evidence="3">The sequence shown here is derived from an EMBL/GenBank/DDBJ whole genome shotgun (WGS) entry which is preliminary data.</text>
</comment>
<dbReference type="InterPro" id="IPR045913">
    <property type="entry name" value="TBC20/Gyp8-like"/>
</dbReference>
<protein>
    <submittedName>
        <fullName evidence="3">GTPase-activating protein gyp8</fullName>
    </submittedName>
</protein>
<dbReference type="EMBL" id="JAVRRJ010000003">
    <property type="protein sequence ID" value="KAK5086476.1"/>
    <property type="molecule type" value="Genomic_DNA"/>
</dbReference>
<dbReference type="PANTHER" id="PTHR20913:SF7">
    <property type="entry name" value="RE60063P"/>
    <property type="match status" value="1"/>
</dbReference>
<dbReference type="InterPro" id="IPR000195">
    <property type="entry name" value="Rab-GAP-TBC_dom"/>
</dbReference>